<feature type="chain" id="PRO_5017337451" evidence="3">
    <location>
        <begin position="31"/>
        <end position="234"/>
    </location>
</feature>
<keyword evidence="2 3" id="KW-0732">Signal</keyword>
<protein>
    <submittedName>
        <fullName evidence="4">Phospholipid-binding lipoprotein MlaA</fullName>
    </submittedName>
</protein>
<evidence type="ECO:0000313" key="4">
    <source>
        <dbReference type="EMBL" id="RIA18974.1"/>
    </source>
</evidence>
<comment type="caution">
    <text evidence="4">The sequence shown here is derived from an EMBL/GenBank/DDBJ whole genome shotgun (WGS) entry which is preliminary data.</text>
</comment>
<evidence type="ECO:0000256" key="2">
    <source>
        <dbReference type="ARBA" id="ARBA00022729"/>
    </source>
</evidence>
<gene>
    <name evidence="4" type="ORF">DFO61_4875</name>
</gene>
<dbReference type="PRINTS" id="PR01805">
    <property type="entry name" value="VACJLIPOPROT"/>
</dbReference>
<name>A0A397MC00_ECTOL</name>
<dbReference type="PANTHER" id="PTHR30035:SF3">
    <property type="entry name" value="INTERMEMBRANE PHOSPHOLIPID TRANSPORT SYSTEM LIPOPROTEIN MLAA"/>
    <property type="match status" value="1"/>
</dbReference>
<dbReference type="PANTHER" id="PTHR30035">
    <property type="entry name" value="LIPOPROTEIN VACJ-RELATED"/>
    <property type="match status" value="1"/>
</dbReference>
<dbReference type="GO" id="GO:0120010">
    <property type="term" value="P:intermembrane phospholipid transfer"/>
    <property type="evidence" value="ECO:0007669"/>
    <property type="project" value="TreeGrafter"/>
</dbReference>
<evidence type="ECO:0000256" key="1">
    <source>
        <dbReference type="ARBA" id="ARBA00010634"/>
    </source>
</evidence>
<evidence type="ECO:0000256" key="3">
    <source>
        <dbReference type="SAM" id="SignalP"/>
    </source>
</evidence>
<dbReference type="AlphaFoldDB" id="A0A397MC00"/>
<dbReference type="Proteomes" id="UP000265836">
    <property type="component" value="Unassembled WGS sequence"/>
</dbReference>
<dbReference type="GO" id="GO:0016020">
    <property type="term" value="C:membrane"/>
    <property type="evidence" value="ECO:0007669"/>
    <property type="project" value="InterPro"/>
</dbReference>
<feature type="signal peptide" evidence="3">
    <location>
        <begin position="1"/>
        <end position="30"/>
    </location>
</feature>
<dbReference type="RefSeq" id="WP_119695108.1">
    <property type="nucleotide sequence ID" value="NZ_QXDA01000009.1"/>
</dbReference>
<organism evidence="4 5">
    <name type="scientific">Ectopseudomonas oleovorans</name>
    <name type="common">Pseudomonas oleovorans</name>
    <dbReference type="NCBI Taxonomy" id="301"/>
    <lineage>
        <taxon>Bacteria</taxon>
        <taxon>Pseudomonadati</taxon>
        <taxon>Pseudomonadota</taxon>
        <taxon>Gammaproteobacteria</taxon>
        <taxon>Pseudomonadales</taxon>
        <taxon>Pseudomonadaceae</taxon>
        <taxon>Ectopseudomonas</taxon>
    </lineage>
</organism>
<comment type="similarity">
    <text evidence="1">Belongs to the MlaA family.</text>
</comment>
<dbReference type="EMBL" id="QXDA01000009">
    <property type="protein sequence ID" value="RIA18974.1"/>
    <property type="molecule type" value="Genomic_DNA"/>
</dbReference>
<sequence length="234" mass="25891">MHVFGARWIARLGSLMALVGLSLMPAVSQAASEEDPWESFNRPIFRFNDTLDTYALKPIAQGYQAVTPQFLEDGIHNVFGNIGDVGNLANNVLQGKLHDAGVDTGRLIFNTTFGLLGFFDVAKHMGLQKNDEDFGQTLGVWGLNSGPYLVIPFLGPSTVRDATGRVPDSFLTPYPYMDHVPTRNVAMGVEIIDTRASLLSAERLISGDKYIFIRNAYLQSREFKIKDGEVEDDF</sequence>
<evidence type="ECO:0000313" key="5">
    <source>
        <dbReference type="Proteomes" id="UP000265836"/>
    </source>
</evidence>
<dbReference type="InterPro" id="IPR007428">
    <property type="entry name" value="MlaA"/>
</dbReference>
<dbReference type="Pfam" id="PF04333">
    <property type="entry name" value="MlaA"/>
    <property type="match status" value="1"/>
</dbReference>
<reference evidence="4 5" key="1">
    <citation type="submission" date="2018-08" db="EMBL/GenBank/DDBJ databases">
        <title>Genome sequencing of rice bacterial endophytes.</title>
        <authorList>
            <person name="Venturi V."/>
        </authorList>
    </citation>
    <scope>NUCLEOTIDE SEQUENCE [LARGE SCALE GENOMIC DNA]</scope>
    <source>
        <strain evidence="4 5">E1205</strain>
    </source>
</reference>
<proteinExistence type="inferred from homology"/>
<accession>A0A397MC00</accession>
<keyword evidence="4" id="KW-0449">Lipoprotein</keyword>